<organism evidence="1 2">
    <name type="scientific">Callosobruchus maculatus</name>
    <name type="common">Southern cowpea weevil</name>
    <name type="synonym">Pulse bruchid</name>
    <dbReference type="NCBI Taxonomy" id="64391"/>
    <lineage>
        <taxon>Eukaryota</taxon>
        <taxon>Metazoa</taxon>
        <taxon>Ecdysozoa</taxon>
        <taxon>Arthropoda</taxon>
        <taxon>Hexapoda</taxon>
        <taxon>Insecta</taxon>
        <taxon>Pterygota</taxon>
        <taxon>Neoptera</taxon>
        <taxon>Endopterygota</taxon>
        <taxon>Coleoptera</taxon>
        <taxon>Polyphaga</taxon>
        <taxon>Cucujiformia</taxon>
        <taxon>Chrysomeloidea</taxon>
        <taxon>Chrysomelidae</taxon>
        <taxon>Bruchinae</taxon>
        <taxon>Bruchini</taxon>
        <taxon>Callosobruchus</taxon>
    </lineage>
</organism>
<accession>A0A653DRX9</accession>
<evidence type="ECO:0000313" key="2">
    <source>
        <dbReference type="Proteomes" id="UP000410492"/>
    </source>
</evidence>
<gene>
    <name evidence="1" type="ORF">CALMAC_LOCUS19632</name>
</gene>
<protein>
    <submittedName>
        <fullName evidence="1">Uncharacterized protein</fullName>
    </submittedName>
</protein>
<evidence type="ECO:0000313" key="1">
    <source>
        <dbReference type="EMBL" id="VEN62540.1"/>
    </source>
</evidence>
<dbReference type="AlphaFoldDB" id="A0A653DRX9"/>
<dbReference type="Proteomes" id="UP000410492">
    <property type="component" value="Unassembled WGS sequence"/>
</dbReference>
<keyword evidence="2" id="KW-1185">Reference proteome</keyword>
<sequence length="67" mass="7682">LLLGTGSSHISCVLGILTTQNRIIYIKVFQTVIKETLDFTSRYYRNFKSARFSDTVNPRCPGARRTR</sequence>
<dbReference type="EMBL" id="CAACVG010013935">
    <property type="protein sequence ID" value="VEN62540.1"/>
    <property type="molecule type" value="Genomic_DNA"/>
</dbReference>
<feature type="non-terminal residue" evidence="1">
    <location>
        <position position="1"/>
    </location>
</feature>
<reference evidence="1 2" key="1">
    <citation type="submission" date="2019-01" db="EMBL/GenBank/DDBJ databases">
        <authorList>
            <person name="Sayadi A."/>
        </authorList>
    </citation>
    <scope>NUCLEOTIDE SEQUENCE [LARGE SCALE GENOMIC DNA]</scope>
</reference>
<name>A0A653DRX9_CALMS</name>
<proteinExistence type="predicted"/>